<keyword evidence="8" id="KW-0464">Manganese</keyword>
<evidence type="ECO:0000256" key="2">
    <source>
        <dbReference type="ARBA" id="ARBA00022723"/>
    </source>
</evidence>
<evidence type="ECO:0000313" key="10">
    <source>
        <dbReference type="Proteomes" id="UP001500751"/>
    </source>
</evidence>
<dbReference type="PANTHER" id="PTHR34353:SF3">
    <property type="entry name" value="CRISPR-ASSOCIATED ENDONUCLEASE CAS1"/>
    <property type="match status" value="1"/>
</dbReference>
<dbReference type="InterPro" id="IPR042206">
    <property type="entry name" value="CRISPR-assoc_Cas1_C"/>
</dbReference>
<comment type="similarity">
    <text evidence="8">Belongs to the CRISPR-associated endonuclease Cas1 family.</text>
</comment>
<protein>
    <recommendedName>
        <fullName evidence="8">CRISPR-associated endonuclease Cas1</fullName>
        <ecNumber evidence="8">3.1.-.-</ecNumber>
    </recommendedName>
</protein>
<evidence type="ECO:0000256" key="6">
    <source>
        <dbReference type="ARBA" id="ARBA00023118"/>
    </source>
</evidence>
<evidence type="ECO:0000313" key="9">
    <source>
        <dbReference type="EMBL" id="GAA2052198.1"/>
    </source>
</evidence>
<evidence type="ECO:0000256" key="7">
    <source>
        <dbReference type="ARBA" id="ARBA00023125"/>
    </source>
</evidence>
<keyword evidence="5 8" id="KW-0460">Magnesium</keyword>
<evidence type="ECO:0000256" key="8">
    <source>
        <dbReference type="HAMAP-Rule" id="MF_01470"/>
    </source>
</evidence>
<dbReference type="InterPro" id="IPR019851">
    <property type="entry name" value="CRISPR-assoc_Cas1_ECOLI"/>
</dbReference>
<feature type="binding site" evidence="8">
    <location>
        <position position="164"/>
    </location>
    <ligand>
        <name>Mn(2+)</name>
        <dbReference type="ChEBI" id="CHEBI:29035"/>
    </ligand>
</feature>
<dbReference type="EC" id="3.1.-.-" evidence="8"/>
<dbReference type="NCBIfam" id="TIGR03638">
    <property type="entry name" value="cas1_ECOLI"/>
    <property type="match status" value="1"/>
</dbReference>
<dbReference type="RefSeq" id="WP_344669928.1">
    <property type="nucleotide sequence ID" value="NZ_BAAAQN010000053.1"/>
</dbReference>
<dbReference type="InterPro" id="IPR042211">
    <property type="entry name" value="CRISPR-assoc_Cas1_N"/>
</dbReference>
<dbReference type="InterPro" id="IPR050646">
    <property type="entry name" value="Cas1"/>
</dbReference>
<dbReference type="InterPro" id="IPR033641">
    <property type="entry name" value="Cas1_I-E"/>
</dbReference>
<keyword evidence="2 8" id="KW-0479">Metal-binding</keyword>
<evidence type="ECO:0000256" key="1">
    <source>
        <dbReference type="ARBA" id="ARBA00022722"/>
    </source>
</evidence>
<dbReference type="HAMAP" id="MF_01470">
    <property type="entry name" value="Cas1"/>
    <property type="match status" value="1"/>
</dbReference>
<dbReference type="PANTHER" id="PTHR34353">
    <property type="entry name" value="CRISPR-ASSOCIATED ENDONUCLEASE CAS1 1"/>
    <property type="match status" value="1"/>
</dbReference>
<evidence type="ECO:0000256" key="5">
    <source>
        <dbReference type="ARBA" id="ARBA00022842"/>
    </source>
</evidence>
<proteinExistence type="inferred from homology"/>
<dbReference type="Gene3D" id="1.20.120.920">
    <property type="entry name" value="CRISPR-associated endonuclease Cas1, C-terminal domain"/>
    <property type="match status" value="1"/>
</dbReference>
<keyword evidence="1 8" id="KW-0540">Nuclease</keyword>
<comment type="function">
    <text evidence="8">CRISPR (clustered regularly interspaced short palindromic repeat), is an adaptive immune system that provides protection against mobile genetic elements (viruses, transposable elements and conjugative plasmids). CRISPR clusters contain spacers, sequences complementary to antecedent mobile elements, and target invading nucleic acids. CRISPR clusters are transcribed and processed into CRISPR RNA (crRNA). Acts as a dsDNA endonuclease. Involved in the integration of spacer DNA into the CRISPR cassette.</text>
</comment>
<feature type="binding site" evidence="8">
    <location>
        <position position="244"/>
    </location>
    <ligand>
        <name>Mn(2+)</name>
        <dbReference type="ChEBI" id="CHEBI:29035"/>
    </ligand>
</feature>
<comment type="caution">
    <text evidence="9">The sequence shown here is derived from an EMBL/GenBank/DDBJ whole genome shotgun (WGS) entry which is preliminary data.</text>
</comment>
<evidence type="ECO:0000256" key="3">
    <source>
        <dbReference type="ARBA" id="ARBA00022759"/>
    </source>
</evidence>
<dbReference type="GO" id="GO:0004519">
    <property type="term" value="F:endonuclease activity"/>
    <property type="evidence" value="ECO:0007669"/>
    <property type="project" value="UniProtKB-KW"/>
</dbReference>
<reference evidence="10" key="1">
    <citation type="journal article" date="2019" name="Int. J. Syst. Evol. Microbiol.">
        <title>The Global Catalogue of Microorganisms (GCM) 10K type strain sequencing project: providing services to taxonomists for standard genome sequencing and annotation.</title>
        <authorList>
            <consortium name="The Broad Institute Genomics Platform"/>
            <consortium name="The Broad Institute Genome Sequencing Center for Infectious Disease"/>
            <person name="Wu L."/>
            <person name="Ma J."/>
        </authorList>
    </citation>
    <scope>NUCLEOTIDE SEQUENCE [LARGE SCALE GENOMIC DNA]</scope>
    <source>
        <strain evidence="10">JCM 16014</strain>
    </source>
</reference>
<feature type="binding site" evidence="8">
    <location>
        <position position="231"/>
    </location>
    <ligand>
        <name>Mn(2+)</name>
        <dbReference type="ChEBI" id="CHEBI:29035"/>
    </ligand>
</feature>
<dbReference type="Proteomes" id="UP001500751">
    <property type="component" value="Unassembled WGS sequence"/>
</dbReference>
<keyword evidence="7 8" id="KW-0238">DNA-binding</keyword>
<comment type="cofactor">
    <cofactor evidence="8">
        <name>Mg(2+)</name>
        <dbReference type="ChEBI" id="CHEBI:18420"/>
    </cofactor>
    <cofactor evidence="8">
        <name>Mn(2+)</name>
        <dbReference type="ChEBI" id="CHEBI:29035"/>
    </cofactor>
</comment>
<keyword evidence="4 8" id="KW-0378">Hydrolase</keyword>
<dbReference type="Gene3D" id="3.100.10.20">
    <property type="entry name" value="CRISPR-associated endonuclease Cas1, N-terminal domain"/>
    <property type="match status" value="1"/>
</dbReference>
<name>A0ABP5GTZ6_9ACTN</name>
<organism evidence="9 10">
    <name type="scientific">Catenulispora yoronensis</name>
    <dbReference type="NCBI Taxonomy" id="450799"/>
    <lineage>
        <taxon>Bacteria</taxon>
        <taxon>Bacillati</taxon>
        <taxon>Actinomycetota</taxon>
        <taxon>Actinomycetes</taxon>
        <taxon>Catenulisporales</taxon>
        <taxon>Catenulisporaceae</taxon>
        <taxon>Catenulispora</taxon>
    </lineage>
</organism>
<sequence>MTTAAGPPGQPSTQAARRKIAVPTAAMIPRIGDSLSFLYLDMMRIIQDDTGLIAFPAQPAPNRRLRIPTAALSCLLLGPGTSITVPALATLARHGTTVVCTGTAAVRTYAGIVGPGQSSRWLEAQAAAWADPEQRLAVAARMYALRFGQDLPPGVTLAQMRGLEGQRMKATYKILATQHRVGRFKRTYDPDDWDSQDPVNLALSAANTCLYGIAHAAILALGCTPGLGFVHTGTTHAFVYDIADLYKAELTLPLAFSLNASENPEADARRAFRSKLRLFRLMPRIVRDIQNLLLPDQTPLAAADGDDTDLDDIQLVHLWDPDDGTVAGGTNYGYGQPWQT</sequence>
<dbReference type="InterPro" id="IPR002729">
    <property type="entry name" value="CRISPR-assoc_Cas1"/>
</dbReference>
<dbReference type="EMBL" id="BAAAQN010000053">
    <property type="protein sequence ID" value="GAA2052198.1"/>
    <property type="molecule type" value="Genomic_DNA"/>
</dbReference>
<dbReference type="Pfam" id="PF01867">
    <property type="entry name" value="Cas_Cas1"/>
    <property type="match status" value="1"/>
</dbReference>
<dbReference type="NCBIfam" id="TIGR00287">
    <property type="entry name" value="cas1"/>
    <property type="match status" value="1"/>
</dbReference>
<keyword evidence="10" id="KW-1185">Reference proteome</keyword>
<gene>
    <name evidence="9" type="primary">cas1e</name>
    <name evidence="8" type="synonym">cas1</name>
    <name evidence="9" type="ORF">GCM10009839_69380</name>
</gene>
<accession>A0ABP5GTZ6</accession>
<keyword evidence="6 8" id="KW-0051">Antiviral defense</keyword>
<evidence type="ECO:0000256" key="4">
    <source>
        <dbReference type="ARBA" id="ARBA00022801"/>
    </source>
</evidence>
<comment type="subunit">
    <text evidence="8">Homodimer, forms a heterotetramer with a Cas2 homodimer.</text>
</comment>
<keyword evidence="3 8" id="KW-0255">Endonuclease</keyword>
<dbReference type="CDD" id="cd09719">
    <property type="entry name" value="Cas1_I-E"/>
    <property type="match status" value="1"/>
</dbReference>